<evidence type="ECO:0000256" key="3">
    <source>
        <dbReference type="ARBA" id="ARBA00022578"/>
    </source>
</evidence>
<dbReference type="AlphaFoldDB" id="A0A4R2JW14"/>
<dbReference type="GO" id="GO:0006313">
    <property type="term" value="P:DNA transposition"/>
    <property type="evidence" value="ECO:0007669"/>
    <property type="project" value="UniProtKB-UniRule"/>
</dbReference>
<comment type="similarity">
    <text evidence="2 6">Belongs to the transposase mutator family.</text>
</comment>
<dbReference type="PANTHER" id="PTHR33217">
    <property type="entry name" value="TRANSPOSASE FOR INSERTION SEQUENCE ELEMENT IS1081"/>
    <property type="match status" value="1"/>
</dbReference>
<keyword evidence="6" id="KW-0814">Transposable element</keyword>
<evidence type="ECO:0000313" key="8">
    <source>
        <dbReference type="Proteomes" id="UP000294886"/>
    </source>
</evidence>
<sequence length="300" mass="35179">MSLVINGYSESSLLNTLKNLQLPYSEQELNKIKNDLKSELDLFKQRELPEAVFALIIDAYHCEIKDGSKVKKAACYIVLGIDMEGKKDIFGLYTFFGKENRADWNKVFEDLVNRGLKKVLIVVSDDFPGIIETVKAVYPYADHQLCFVHLQRNIRKSMTKADAAEFNKELNKIKLSSSFDEALEKFQNLCNIFKERYSRYMNLLMEKAEYYLAFTKYPESLRKHIYTTNVVESVNSLIKKIRIKTGGYFNSVEVLEINIYLQRKNLKQTKWRKPVPMINGYIYEIQQLFQLRYFNQTQNS</sequence>
<keyword evidence="4 6" id="KW-0238">DNA-binding</keyword>
<dbReference type="Pfam" id="PF00872">
    <property type="entry name" value="Transposase_mut"/>
    <property type="match status" value="1"/>
</dbReference>
<gene>
    <name evidence="7" type="ORF">EV203_11666</name>
</gene>
<evidence type="ECO:0000313" key="7">
    <source>
        <dbReference type="EMBL" id="TCO63292.1"/>
    </source>
</evidence>
<keyword evidence="3 6" id="KW-0815">Transposition</keyword>
<dbReference type="Proteomes" id="UP000294886">
    <property type="component" value="Unassembled WGS sequence"/>
</dbReference>
<protein>
    <recommendedName>
        <fullName evidence="6">Mutator family transposase</fullName>
    </recommendedName>
</protein>
<dbReference type="GO" id="GO:0004803">
    <property type="term" value="F:transposase activity"/>
    <property type="evidence" value="ECO:0007669"/>
    <property type="project" value="UniProtKB-UniRule"/>
</dbReference>
<dbReference type="NCBIfam" id="NF033543">
    <property type="entry name" value="transpos_IS256"/>
    <property type="match status" value="1"/>
</dbReference>
<evidence type="ECO:0000256" key="6">
    <source>
        <dbReference type="RuleBase" id="RU365089"/>
    </source>
</evidence>
<accession>A0A4R2JW14</accession>
<dbReference type="InterPro" id="IPR001207">
    <property type="entry name" value="Transposase_mutator"/>
</dbReference>
<evidence type="ECO:0000256" key="5">
    <source>
        <dbReference type="ARBA" id="ARBA00023172"/>
    </source>
</evidence>
<organism evidence="7 8">
    <name type="scientific">Caldanaerobacter subterraneus</name>
    <dbReference type="NCBI Taxonomy" id="911092"/>
    <lineage>
        <taxon>Bacteria</taxon>
        <taxon>Bacillati</taxon>
        <taxon>Bacillota</taxon>
        <taxon>Clostridia</taxon>
        <taxon>Thermoanaerobacterales</taxon>
        <taxon>Thermoanaerobacteraceae</taxon>
        <taxon>Caldanaerobacter</taxon>
    </lineage>
</organism>
<proteinExistence type="inferred from homology"/>
<keyword evidence="5 6" id="KW-0233">DNA recombination</keyword>
<name>A0A4R2JW14_9THEO</name>
<evidence type="ECO:0000256" key="4">
    <source>
        <dbReference type="ARBA" id="ARBA00023125"/>
    </source>
</evidence>
<dbReference type="PROSITE" id="PS01007">
    <property type="entry name" value="TRANSPOSASE_MUTATOR"/>
    <property type="match status" value="1"/>
</dbReference>
<comment type="function">
    <text evidence="1 6">Required for the transposition of the insertion element.</text>
</comment>
<reference evidence="7 8" key="1">
    <citation type="submission" date="2019-03" db="EMBL/GenBank/DDBJ databases">
        <title>Genomic Encyclopedia of Type Strains, Phase IV (KMG-IV): sequencing the most valuable type-strain genomes for metagenomic binning, comparative biology and taxonomic classification.</title>
        <authorList>
            <person name="Goeker M."/>
        </authorList>
    </citation>
    <scope>NUCLEOTIDE SEQUENCE [LARGE SCALE GENOMIC DNA]</scope>
    <source>
        <strain evidence="7 8">DSM 13054</strain>
    </source>
</reference>
<dbReference type="EMBL" id="SLWU01000016">
    <property type="protein sequence ID" value="TCO63292.1"/>
    <property type="molecule type" value="Genomic_DNA"/>
</dbReference>
<evidence type="ECO:0000256" key="2">
    <source>
        <dbReference type="ARBA" id="ARBA00010961"/>
    </source>
</evidence>
<comment type="caution">
    <text evidence="7">The sequence shown here is derived from an EMBL/GenBank/DDBJ whole genome shotgun (WGS) entry which is preliminary data.</text>
</comment>
<evidence type="ECO:0000256" key="1">
    <source>
        <dbReference type="ARBA" id="ARBA00002190"/>
    </source>
</evidence>
<dbReference type="GO" id="GO:0003677">
    <property type="term" value="F:DNA binding"/>
    <property type="evidence" value="ECO:0007669"/>
    <property type="project" value="UniProtKB-UniRule"/>
</dbReference>
<dbReference type="PANTHER" id="PTHR33217:SF8">
    <property type="entry name" value="MUTATOR FAMILY TRANSPOSASE"/>
    <property type="match status" value="1"/>
</dbReference>